<dbReference type="PROSITE" id="PS50109">
    <property type="entry name" value="HIS_KIN"/>
    <property type="match status" value="1"/>
</dbReference>
<dbReference type="SUPFAM" id="SSF52172">
    <property type="entry name" value="CheY-like"/>
    <property type="match status" value="1"/>
</dbReference>
<reference evidence="12 13" key="1">
    <citation type="submission" date="2016-11" db="EMBL/GenBank/DDBJ databases">
        <title>Study of marine rhodopsin-containing bacteria.</title>
        <authorList>
            <person name="Yoshizawa S."/>
            <person name="Kumagai Y."/>
            <person name="Kogure K."/>
        </authorList>
    </citation>
    <scope>NUCLEOTIDE SEQUENCE [LARGE SCALE GENOMIC DNA]</scope>
    <source>
        <strain evidence="12 13">SG-29</strain>
    </source>
</reference>
<dbReference type="InterPro" id="IPR013655">
    <property type="entry name" value="PAS_fold_3"/>
</dbReference>
<dbReference type="PROSITE" id="PS50112">
    <property type="entry name" value="PAS"/>
    <property type="match status" value="2"/>
</dbReference>
<dbReference type="InterPro" id="IPR000700">
    <property type="entry name" value="PAS-assoc_C"/>
</dbReference>
<dbReference type="InterPro" id="IPR013767">
    <property type="entry name" value="PAS_fold"/>
</dbReference>
<proteinExistence type="predicted"/>
<dbReference type="SMART" id="SM00387">
    <property type="entry name" value="HATPase_c"/>
    <property type="match status" value="1"/>
</dbReference>
<dbReference type="PRINTS" id="PR00344">
    <property type="entry name" value="BCTRLSENSOR"/>
</dbReference>
<dbReference type="PROSITE" id="PS50110">
    <property type="entry name" value="RESPONSE_REGULATORY"/>
    <property type="match status" value="1"/>
</dbReference>
<dbReference type="InterPro" id="IPR005467">
    <property type="entry name" value="His_kinase_dom"/>
</dbReference>
<evidence type="ECO:0000259" key="11">
    <source>
        <dbReference type="PROSITE" id="PS50113"/>
    </source>
</evidence>
<keyword evidence="13" id="KW-1185">Reference proteome</keyword>
<dbReference type="PROSITE" id="PS50113">
    <property type="entry name" value="PAC"/>
    <property type="match status" value="2"/>
</dbReference>
<dbReference type="Pfam" id="PF00989">
    <property type="entry name" value="PAS"/>
    <property type="match status" value="1"/>
</dbReference>
<dbReference type="NCBIfam" id="TIGR00229">
    <property type="entry name" value="sensory_box"/>
    <property type="match status" value="2"/>
</dbReference>
<evidence type="ECO:0000259" key="9">
    <source>
        <dbReference type="PROSITE" id="PS50110"/>
    </source>
</evidence>
<accession>A0A259U2B3</accession>
<dbReference type="InterPro" id="IPR035965">
    <property type="entry name" value="PAS-like_dom_sf"/>
</dbReference>
<protein>
    <recommendedName>
        <fullName evidence="2">histidine kinase</fullName>
        <ecNumber evidence="2">2.7.13.3</ecNumber>
    </recommendedName>
</protein>
<evidence type="ECO:0000259" key="10">
    <source>
        <dbReference type="PROSITE" id="PS50112"/>
    </source>
</evidence>
<evidence type="ECO:0000313" key="13">
    <source>
        <dbReference type="Proteomes" id="UP000216446"/>
    </source>
</evidence>
<dbReference type="SMART" id="SM00448">
    <property type="entry name" value="REC"/>
    <property type="match status" value="1"/>
</dbReference>
<dbReference type="SMART" id="SM00388">
    <property type="entry name" value="HisKA"/>
    <property type="match status" value="1"/>
</dbReference>
<keyword evidence="7" id="KW-0812">Transmembrane</keyword>
<name>A0A259U2B3_9BACT</name>
<feature type="transmembrane region" description="Helical" evidence="7">
    <location>
        <begin position="94"/>
        <end position="113"/>
    </location>
</feature>
<evidence type="ECO:0000313" key="12">
    <source>
        <dbReference type="EMBL" id="OZC04086.1"/>
    </source>
</evidence>
<feature type="domain" description="PAS" evidence="10">
    <location>
        <begin position="302"/>
        <end position="357"/>
    </location>
</feature>
<comment type="caution">
    <text evidence="12">The sequence shown here is derived from an EMBL/GenBank/DDBJ whole genome shotgun (WGS) entry which is preliminary data.</text>
</comment>
<dbReference type="Pfam" id="PF00072">
    <property type="entry name" value="Response_reg"/>
    <property type="match status" value="1"/>
</dbReference>
<dbReference type="SUPFAM" id="SSF47384">
    <property type="entry name" value="Homodimeric domain of signal transducing histidine kinase"/>
    <property type="match status" value="1"/>
</dbReference>
<dbReference type="InterPro" id="IPR001610">
    <property type="entry name" value="PAC"/>
</dbReference>
<feature type="domain" description="PAC" evidence="11">
    <location>
        <begin position="249"/>
        <end position="301"/>
    </location>
</feature>
<feature type="domain" description="Histidine kinase" evidence="8">
    <location>
        <begin position="445"/>
        <end position="660"/>
    </location>
</feature>
<dbReference type="CDD" id="cd00130">
    <property type="entry name" value="PAS"/>
    <property type="match status" value="2"/>
</dbReference>
<dbReference type="GO" id="GO:0000155">
    <property type="term" value="F:phosphorelay sensor kinase activity"/>
    <property type="evidence" value="ECO:0007669"/>
    <property type="project" value="InterPro"/>
</dbReference>
<gene>
    <name evidence="12" type="ORF">BSZ36_14485</name>
</gene>
<dbReference type="InterPro" id="IPR011006">
    <property type="entry name" value="CheY-like_superfamily"/>
</dbReference>
<dbReference type="SMART" id="SM00091">
    <property type="entry name" value="PAS"/>
    <property type="match status" value="2"/>
</dbReference>
<dbReference type="PANTHER" id="PTHR43047">
    <property type="entry name" value="TWO-COMPONENT HISTIDINE PROTEIN KINASE"/>
    <property type="match status" value="1"/>
</dbReference>
<dbReference type="EC" id="2.7.13.3" evidence="2"/>
<dbReference type="CDD" id="cd00082">
    <property type="entry name" value="HisKA"/>
    <property type="match status" value="1"/>
</dbReference>
<evidence type="ECO:0000256" key="2">
    <source>
        <dbReference type="ARBA" id="ARBA00012438"/>
    </source>
</evidence>
<dbReference type="SMART" id="SM00086">
    <property type="entry name" value="PAC"/>
    <property type="match status" value="2"/>
</dbReference>
<keyword evidence="3 6" id="KW-0597">Phosphoprotein</keyword>
<dbReference type="EMBL" id="MQWB01000001">
    <property type="protein sequence ID" value="OZC04086.1"/>
    <property type="molecule type" value="Genomic_DNA"/>
</dbReference>
<dbReference type="PANTHER" id="PTHR43047:SF64">
    <property type="entry name" value="HISTIDINE KINASE CONTAINING CHEY-HOMOLOGOUS RECEIVER DOMAIN AND PAS DOMAIN-RELATED"/>
    <property type="match status" value="1"/>
</dbReference>
<dbReference type="Gene3D" id="1.10.287.130">
    <property type="match status" value="1"/>
</dbReference>
<dbReference type="InParanoid" id="A0A259U2B3"/>
<dbReference type="Pfam" id="PF08447">
    <property type="entry name" value="PAS_3"/>
    <property type="match status" value="1"/>
</dbReference>
<feature type="domain" description="Response regulatory" evidence="9">
    <location>
        <begin position="673"/>
        <end position="794"/>
    </location>
</feature>
<comment type="catalytic activity">
    <reaction evidence="1">
        <text>ATP + protein L-histidine = ADP + protein N-phospho-L-histidine.</text>
        <dbReference type="EC" id="2.7.13.3"/>
    </reaction>
</comment>
<dbReference type="Gene3D" id="3.30.565.10">
    <property type="entry name" value="Histidine kinase-like ATPase, C-terminal domain"/>
    <property type="match status" value="1"/>
</dbReference>
<dbReference type="CDD" id="cd16922">
    <property type="entry name" value="HATPase_EvgS-ArcB-TorS-like"/>
    <property type="match status" value="1"/>
</dbReference>
<dbReference type="Gene3D" id="3.30.450.20">
    <property type="entry name" value="PAS domain"/>
    <property type="match status" value="2"/>
</dbReference>
<evidence type="ECO:0000259" key="8">
    <source>
        <dbReference type="PROSITE" id="PS50109"/>
    </source>
</evidence>
<feature type="transmembrane region" description="Helical" evidence="7">
    <location>
        <begin position="72"/>
        <end position="89"/>
    </location>
</feature>
<dbReference type="InterPro" id="IPR003661">
    <property type="entry name" value="HisK_dim/P_dom"/>
</dbReference>
<dbReference type="Proteomes" id="UP000216446">
    <property type="component" value="Unassembled WGS sequence"/>
</dbReference>
<feature type="transmembrane region" description="Helical" evidence="7">
    <location>
        <begin position="47"/>
        <end position="66"/>
    </location>
</feature>
<keyword evidence="4" id="KW-0808">Transferase</keyword>
<dbReference type="InterPro" id="IPR001789">
    <property type="entry name" value="Sig_transdc_resp-reg_receiver"/>
</dbReference>
<dbReference type="Gene3D" id="3.40.50.2300">
    <property type="match status" value="1"/>
</dbReference>
<sequence length="831" mass="90019">MLAIVGYAAAMLALGWLGWSRSFAGVGIAALVNLLALGGLRKQTWSLGAAAWVVFPMLILTVFGVAWEDLGLGAPILMWLATVPIIAALARGKLLATVSAILIASGAVVMAVWGTLSPFPQTAPALVTTIVAMMSLAGVAVTGAIIGQIYERSVGAALEEQGRSLRDLADALRMSETRYRLALENVPVGVVQTTPDGRFLLANRAMADLLGYESVEELSASGRGAADFYAAPEAREHFVEALHRDGSVRRFQTEWKDRHGKTIHVRIDAQGKFGSGGSLLGIEGIVEDVSAEHEVREKLRTSEARFRALVQRSSDVVVVANAESHISYVSPSIEQVLGYTVGQTLGRPIFSFLHPDDVPGATALFSSVRQHAAMVPPTEFRLRHADGHYLFAEGVGTPLFEDPAIQGLVINFRDITDRKRAEAVLVHAKEQAEEVAHLKSTFLANMSHEIRTPLTGILGFADILADEVTDPQQREFVQLIEQSGKRLLDTLNSVLDLARLDAGHMDFTTEPVLLSEAARQAAQLLAPLAHKKGLTLEAIIQDEDAKADLDRSALDRILTNLVGNAIKFTESGGVQVIVRASEDEVALDVVDTGVGISEDFLPRLFEEFQQESSGAQRSHEGSGLGLAITRQLTERLDGSLTVQSVLGVGTTFSVTFPTRLRSDAAPVTARRPRVLIVDDNTQTLRMAERMVESSYRVDTASSAADAESLAQNASEAYDPYDVLLLDINLGTLDTGEDLMRRLRQRPPYDDRPIIAFTAYALPGDRERFLATGFDGYFSKPFTRETLLATLGDASGHAPEPEPPMPRFIVRNRDFAPEQAVTASGEALRFED</sequence>
<dbReference type="SUPFAM" id="SSF55785">
    <property type="entry name" value="PYP-like sensor domain (PAS domain)"/>
    <property type="match status" value="2"/>
</dbReference>
<dbReference type="AlphaFoldDB" id="A0A259U2B3"/>
<dbReference type="InterPro" id="IPR000014">
    <property type="entry name" value="PAS"/>
</dbReference>
<feature type="transmembrane region" description="Helical" evidence="7">
    <location>
        <begin position="22"/>
        <end position="40"/>
    </location>
</feature>
<dbReference type="InterPro" id="IPR036890">
    <property type="entry name" value="HATPase_C_sf"/>
</dbReference>
<feature type="domain" description="PAC" evidence="11">
    <location>
        <begin position="376"/>
        <end position="427"/>
    </location>
</feature>
<dbReference type="GO" id="GO:0006355">
    <property type="term" value="P:regulation of DNA-templated transcription"/>
    <property type="evidence" value="ECO:0007669"/>
    <property type="project" value="InterPro"/>
</dbReference>
<feature type="modified residue" description="4-aspartylphosphate" evidence="6">
    <location>
        <position position="726"/>
    </location>
</feature>
<dbReference type="CDD" id="cd17546">
    <property type="entry name" value="REC_hyHK_CKI1_RcsC-like"/>
    <property type="match status" value="1"/>
</dbReference>
<evidence type="ECO:0000256" key="6">
    <source>
        <dbReference type="PROSITE-ProRule" id="PRU00169"/>
    </source>
</evidence>
<keyword evidence="7" id="KW-1133">Transmembrane helix</keyword>
<dbReference type="InterPro" id="IPR004358">
    <property type="entry name" value="Sig_transdc_His_kin-like_C"/>
</dbReference>
<feature type="domain" description="PAS" evidence="10">
    <location>
        <begin position="175"/>
        <end position="244"/>
    </location>
</feature>
<dbReference type="SUPFAM" id="SSF55874">
    <property type="entry name" value="ATPase domain of HSP90 chaperone/DNA topoisomerase II/histidine kinase"/>
    <property type="match status" value="1"/>
</dbReference>
<evidence type="ECO:0000256" key="3">
    <source>
        <dbReference type="ARBA" id="ARBA00022553"/>
    </source>
</evidence>
<dbReference type="InterPro" id="IPR036097">
    <property type="entry name" value="HisK_dim/P_sf"/>
</dbReference>
<keyword evidence="7" id="KW-0472">Membrane</keyword>
<dbReference type="InterPro" id="IPR003594">
    <property type="entry name" value="HATPase_dom"/>
</dbReference>
<dbReference type="Pfam" id="PF00512">
    <property type="entry name" value="HisKA"/>
    <property type="match status" value="1"/>
</dbReference>
<dbReference type="Pfam" id="PF02518">
    <property type="entry name" value="HATPase_c"/>
    <property type="match status" value="1"/>
</dbReference>
<evidence type="ECO:0000256" key="4">
    <source>
        <dbReference type="ARBA" id="ARBA00022679"/>
    </source>
</evidence>
<evidence type="ECO:0000256" key="7">
    <source>
        <dbReference type="SAM" id="Phobius"/>
    </source>
</evidence>
<evidence type="ECO:0000256" key="1">
    <source>
        <dbReference type="ARBA" id="ARBA00000085"/>
    </source>
</evidence>
<evidence type="ECO:0000256" key="5">
    <source>
        <dbReference type="ARBA" id="ARBA00022777"/>
    </source>
</evidence>
<keyword evidence="5" id="KW-0418">Kinase</keyword>
<organism evidence="12 13">
    <name type="scientific">Rubricoccus marinus</name>
    <dbReference type="NCBI Taxonomy" id="716817"/>
    <lineage>
        <taxon>Bacteria</taxon>
        <taxon>Pseudomonadati</taxon>
        <taxon>Rhodothermota</taxon>
        <taxon>Rhodothermia</taxon>
        <taxon>Rhodothermales</taxon>
        <taxon>Rubricoccaceae</taxon>
        <taxon>Rubricoccus</taxon>
    </lineage>
</organism>